<evidence type="ECO:0000313" key="2">
    <source>
        <dbReference type="Proteomes" id="UP001060414"/>
    </source>
</evidence>
<protein>
    <recommendedName>
        <fullName evidence="3">SmpA / OmlA family protein</fullName>
    </recommendedName>
</protein>
<name>A0ABY5ZJH2_9BACT</name>
<gene>
    <name evidence="1" type="ORF">L9S41_10495</name>
</gene>
<proteinExistence type="predicted"/>
<keyword evidence="2" id="KW-1185">Reference proteome</keyword>
<evidence type="ECO:0008006" key="3">
    <source>
        <dbReference type="Google" id="ProtNLM"/>
    </source>
</evidence>
<dbReference type="RefSeq" id="WP_260746476.1">
    <property type="nucleotide sequence ID" value="NZ_CP092109.1"/>
</dbReference>
<dbReference type="PROSITE" id="PS51257">
    <property type="entry name" value="PROKAR_LIPOPROTEIN"/>
    <property type="match status" value="1"/>
</dbReference>
<organism evidence="1 2">
    <name type="scientific">Geoalkalibacter halelectricus</name>
    <dbReference type="NCBI Taxonomy" id="2847045"/>
    <lineage>
        <taxon>Bacteria</taxon>
        <taxon>Pseudomonadati</taxon>
        <taxon>Thermodesulfobacteriota</taxon>
        <taxon>Desulfuromonadia</taxon>
        <taxon>Desulfuromonadales</taxon>
        <taxon>Geoalkalibacteraceae</taxon>
        <taxon>Geoalkalibacter</taxon>
    </lineage>
</organism>
<reference evidence="1" key="1">
    <citation type="journal article" date="2022" name="Environ. Microbiol.">
        <title>Geoalkalibacter halelectricus SAP #1 sp. nov. possessing extracellular electron transfer and mineral#reducing capabilities from a haloalkaline environment.</title>
        <authorList>
            <person name="Yadav S."/>
            <person name="Singh R."/>
            <person name="Sundharam S.S."/>
            <person name="Chaudhary S."/>
            <person name="Krishnamurthi S."/>
            <person name="Patil S.A."/>
        </authorList>
    </citation>
    <scope>NUCLEOTIDE SEQUENCE</scope>
    <source>
        <strain evidence="1">SAP-1</strain>
    </source>
</reference>
<sequence>MAFLRWVLPVAALLLTTACSPSLNSGAHRLSAASLGNSLVHGETTRQEVYHLLGPPQTIIRPSESARPFLSPDAGRHPMFPDAEIWTYSGRRIAQARALDPRPMVHQHTTLRLFFDQNGVLLDYFLLEMHN</sequence>
<dbReference type="Proteomes" id="UP001060414">
    <property type="component" value="Chromosome"/>
</dbReference>
<dbReference type="EMBL" id="CP092109">
    <property type="protein sequence ID" value="UWZ78127.1"/>
    <property type="molecule type" value="Genomic_DNA"/>
</dbReference>
<accession>A0ABY5ZJH2</accession>
<evidence type="ECO:0000313" key="1">
    <source>
        <dbReference type="EMBL" id="UWZ78127.1"/>
    </source>
</evidence>